<dbReference type="AlphaFoldDB" id="A0A834G0L8"/>
<dbReference type="OrthoDB" id="1708549at2759"/>
<keyword evidence="3" id="KW-1185">Reference proteome</keyword>
<proteinExistence type="predicted"/>
<comment type="caution">
    <text evidence="2">The sequence shown here is derived from an EMBL/GenBank/DDBJ whole genome shotgun (WGS) entry which is preliminary data.</text>
</comment>
<organism evidence="2 3">
    <name type="scientific">Rhododendron simsii</name>
    <name type="common">Sims's rhododendron</name>
    <dbReference type="NCBI Taxonomy" id="118357"/>
    <lineage>
        <taxon>Eukaryota</taxon>
        <taxon>Viridiplantae</taxon>
        <taxon>Streptophyta</taxon>
        <taxon>Embryophyta</taxon>
        <taxon>Tracheophyta</taxon>
        <taxon>Spermatophyta</taxon>
        <taxon>Magnoliopsida</taxon>
        <taxon>eudicotyledons</taxon>
        <taxon>Gunneridae</taxon>
        <taxon>Pentapetalae</taxon>
        <taxon>asterids</taxon>
        <taxon>Ericales</taxon>
        <taxon>Ericaceae</taxon>
        <taxon>Ericoideae</taxon>
        <taxon>Rhodoreae</taxon>
        <taxon>Rhododendron</taxon>
    </lineage>
</organism>
<dbReference type="EMBL" id="WJXA01000013">
    <property type="protein sequence ID" value="KAF7120579.1"/>
    <property type="molecule type" value="Genomic_DNA"/>
</dbReference>
<reference evidence="2" key="1">
    <citation type="submission" date="2019-11" db="EMBL/GenBank/DDBJ databases">
        <authorList>
            <person name="Liu Y."/>
            <person name="Hou J."/>
            <person name="Li T.-Q."/>
            <person name="Guan C.-H."/>
            <person name="Wu X."/>
            <person name="Wu H.-Z."/>
            <person name="Ling F."/>
            <person name="Zhang R."/>
            <person name="Shi X.-G."/>
            <person name="Ren J.-P."/>
            <person name="Chen E.-F."/>
            <person name="Sun J.-M."/>
        </authorList>
    </citation>
    <scope>NUCLEOTIDE SEQUENCE</scope>
    <source>
        <strain evidence="2">Adult_tree_wgs_1</strain>
        <tissue evidence="2">Leaves</tissue>
    </source>
</reference>
<accession>A0A834G0L8</accession>
<name>A0A834G0L8_RHOSS</name>
<evidence type="ECO:0000313" key="2">
    <source>
        <dbReference type="EMBL" id="KAF7120579.1"/>
    </source>
</evidence>
<feature type="compositionally biased region" description="Low complexity" evidence="1">
    <location>
        <begin position="256"/>
        <end position="266"/>
    </location>
</feature>
<sequence>MTSELTPASKLSTASSSNILSLRISFNISHHFNTQMDRNNYLCWRSQFEDILDLHDLKDVVSSQTTAPLKRLEDGSVNPAFSKDKLILSWIKATSSPSIQTLILSCSTAYEAWTLLEKRLSPLSKIHIRTLRDRIRNLKMDSEKPIGDFLLQAKSIADSLTAAGSPISDSELIDYIIDALGGEYKEFITSLHLRPTNTFDDFYDLLLQEEHLLKRMASLSLSTGAALAATCLPQNQQSSAHKLVQNSRHNNNQLHQNFHHNNNQPHHNFHHNNNRGRGGVVEEGATGITLAIIGVHLLHLSHPIIVLHFYLLQLIALHSISLRSAKSVTNKVILPKFAPTVGTLLTRPSLQLVETCRLLIFLIQIGAWILEQHIT</sequence>
<protein>
    <submittedName>
        <fullName evidence="2">Uncharacterized protein</fullName>
    </submittedName>
</protein>
<evidence type="ECO:0000313" key="3">
    <source>
        <dbReference type="Proteomes" id="UP000626092"/>
    </source>
</evidence>
<feature type="region of interest" description="Disordered" evidence="1">
    <location>
        <begin position="256"/>
        <end position="275"/>
    </location>
</feature>
<dbReference type="Proteomes" id="UP000626092">
    <property type="component" value="Unassembled WGS sequence"/>
</dbReference>
<gene>
    <name evidence="2" type="ORF">RHSIM_Rhsim13G0196200</name>
</gene>
<dbReference type="PANTHER" id="PTHR47481:SF31">
    <property type="entry name" value="OS01G0873500 PROTEIN"/>
    <property type="match status" value="1"/>
</dbReference>
<dbReference type="Pfam" id="PF14223">
    <property type="entry name" value="Retrotran_gag_2"/>
    <property type="match status" value="1"/>
</dbReference>
<dbReference type="PANTHER" id="PTHR47481">
    <property type="match status" value="1"/>
</dbReference>
<evidence type="ECO:0000256" key="1">
    <source>
        <dbReference type="SAM" id="MobiDB-lite"/>
    </source>
</evidence>